<evidence type="ECO:0000256" key="1">
    <source>
        <dbReference type="SAM" id="SignalP"/>
    </source>
</evidence>
<feature type="signal peptide" evidence="1">
    <location>
        <begin position="1"/>
        <end position="18"/>
    </location>
</feature>
<reference evidence="2" key="1">
    <citation type="submission" date="2023-07" db="EMBL/GenBank/DDBJ databases">
        <title>Black Yeasts Isolated from many extreme environments.</title>
        <authorList>
            <person name="Coleine C."/>
            <person name="Stajich J.E."/>
            <person name="Selbmann L."/>
        </authorList>
    </citation>
    <scope>NUCLEOTIDE SEQUENCE</scope>
    <source>
        <strain evidence="2">CCFEE 5485</strain>
    </source>
</reference>
<dbReference type="Proteomes" id="UP001274830">
    <property type="component" value="Unassembled WGS sequence"/>
</dbReference>
<evidence type="ECO:0000313" key="3">
    <source>
        <dbReference type="Proteomes" id="UP001274830"/>
    </source>
</evidence>
<sequence>MAKKIIPLIASTLAVVGAVDPTLKIKTFVDVMPLKWDFDPVKASYWTGLLHHRRTPFAVSRDGNTGYIAYLDPNGTGVHVQHIEPSTMNIKGPDVTIENVYEAGGIVAYNHGFALLGNEPIPSTTSNAPPSGTDYPQGTPVPAIYQIINDV</sequence>
<feature type="chain" id="PRO_5041953973" evidence="1">
    <location>
        <begin position="19"/>
        <end position="151"/>
    </location>
</feature>
<dbReference type="EMBL" id="JAUTXT010000021">
    <property type="protein sequence ID" value="KAK3674049.1"/>
    <property type="molecule type" value="Genomic_DNA"/>
</dbReference>
<name>A0AAE1C0R6_9PEZI</name>
<comment type="caution">
    <text evidence="2">The sequence shown here is derived from an EMBL/GenBank/DDBJ whole genome shotgun (WGS) entry which is preliminary data.</text>
</comment>
<organism evidence="2 3">
    <name type="scientific">Recurvomyces mirabilis</name>
    <dbReference type="NCBI Taxonomy" id="574656"/>
    <lineage>
        <taxon>Eukaryota</taxon>
        <taxon>Fungi</taxon>
        <taxon>Dikarya</taxon>
        <taxon>Ascomycota</taxon>
        <taxon>Pezizomycotina</taxon>
        <taxon>Dothideomycetes</taxon>
        <taxon>Dothideomycetidae</taxon>
        <taxon>Mycosphaerellales</taxon>
        <taxon>Teratosphaeriaceae</taxon>
        <taxon>Recurvomyces</taxon>
    </lineage>
</organism>
<dbReference type="AlphaFoldDB" id="A0AAE1C0R6"/>
<evidence type="ECO:0000313" key="2">
    <source>
        <dbReference type="EMBL" id="KAK3674049.1"/>
    </source>
</evidence>
<gene>
    <name evidence="2" type="ORF">LTR78_005896</name>
</gene>
<keyword evidence="1" id="KW-0732">Signal</keyword>
<accession>A0AAE1C0R6</accession>
<protein>
    <submittedName>
        <fullName evidence="2">Uncharacterized protein</fullName>
    </submittedName>
</protein>
<keyword evidence="3" id="KW-1185">Reference proteome</keyword>
<proteinExistence type="predicted"/>